<evidence type="ECO:0000313" key="2">
    <source>
        <dbReference type="EMBL" id="KAK4289699.1"/>
    </source>
</evidence>
<feature type="compositionally biased region" description="Polar residues" evidence="1">
    <location>
        <begin position="19"/>
        <end position="37"/>
    </location>
</feature>
<gene>
    <name evidence="2" type="ORF">Pmani_037346</name>
</gene>
<dbReference type="EMBL" id="JAWZYT010005752">
    <property type="protein sequence ID" value="KAK4289699.1"/>
    <property type="molecule type" value="Genomic_DNA"/>
</dbReference>
<proteinExistence type="predicted"/>
<dbReference type="AlphaFoldDB" id="A0AAE1TNE1"/>
<feature type="compositionally biased region" description="Polar residues" evidence="1">
    <location>
        <begin position="1"/>
        <end position="10"/>
    </location>
</feature>
<feature type="region of interest" description="Disordered" evidence="1">
    <location>
        <begin position="1"/>
        <end position="113"/>
    </location>
</feature>
<evidence type="ECO:0000256" key="1">
    <source>
        <dbReference type="SAM" id="MobiDB-lite"/>
    </source>
</evidence>
<accession>A0AAE1TNE1</accession>
<comment type="caution">
    <text evidence="2">The sequence shown here is derived from an EMBL/GenBank/DDBJ whole genome shotgun (WGS) entry which is preliminary data.</text>
</comment>
<feature type="compositionally biased region" description="Low complexity" evidence="1">
    <location>
        <begin position="88"/>
        <end position="97"/>
    </location>
</feature>
<keyword evidence="3" id="KW-1185">Reference proteome</keyword>
<name>A0AAE1TNE1_9EUCA</name>
<organism evidence="2 3">
    <name type="scientific">Petrolisthes manimaculis</name>
    <dbReference type="NCBI Taxonomy" id="1843537"/>
    <lineage>
        <taxon>Eukaryota</taxon>
        <taxon>Metazoa</taxon>
        <taxon>Ecdysozoa</taxon>
        <taxon>Arthropoda</taxon>
        <taxon>Crustacea</taxon>
        <taxon>Multicrustacea</taxon>
        <taxon>Malacostraca</taxon>
        <taxon>Eumalacostraca</taxon>
        <taxon>Eucarida</taxon>
        <taxon>Decapoda</taxon>
        <taxon>Pleocyemata</taxon>
        <taxon>Anomura</taxon>
        <taxon>Galatheoidea</taxon>
        <taxon>Porcellanidae</taxon>
        <taxon>Petrolisthes</taxon>
    </lineage>
</organism>
<evidence type="ECO:0000313" key="3">
    <source>
        <dbReference type="Proteomes" id="UP001292094"/>
    </source>
</evidence>
<dbReference type="Proteomes" id="UP001292094">
    <property type="component" value="Unassembled WGS sequence"/>
</dbReference>
<reference evidence="2" key="1">
    <citation type="submission" date="2023-11" db="EMBL/GenBank/DDBJ databases">
        <title>Genome assemblies of two species of porcelain crab, Petrolisthes cinctipes and Petrolisthes manimaculis (Anomura: Porcellanidae).</title>
        <authorList>
            <person name="Angst P."/>
        </authorList>
    </citation>
    <scope>NUCLEOTIDE SEQUENCE</scope>
    <source>
        <strain evidence="2">PB745_02</strain>
        <tissue evidence="2">Gill</tissue>
    </source>
</reference>
<feature type="compositionally biased region" description="Basic residues" evidence="1">
    <location>
        <begin position="59"/>
        <end position="69"/>
    </location>
</feature>
<protein>
    <submittedName>
        <fullName evidence="2">Uncharacterized protein</fullName>
    </submittedName>
</protein>
<sequence length="113" mass="12953">MSGWWQQSSRRMSRFPTERQASTSEQRVSRTEATLLNGSSRSSSHKSTRGSLNSDHLLQHHHHNHHHNNHPPQHQEVHVCVPLKSYNHLHPPSSTRLHPPPPVVYRSGGDTKM</sequence>